<evidence type="ECO:0000313" key="5">
    <source>
        <dbReference type="Proteomes" id="UP000708208"/>
    </source>
</evidence>
<organism evidence="4 5">
    <name type="scientific">Allacma fusca</name>
    <dbReference type="NCBI Taxonomy" id="39272"/>
    <lineage>
        <taxon>Eukaryota</taxon>
        <taxon>Metazoa</taxon>
        <taxon>Ecdysozoa</taxon>
        <taxon>Arthropoda</taxon>
        <taxon>Hexapoda</taxon>
        <taxon>Collembola</taxon>
        <taxon>Symphypleona</taxon>
        <taxon>Sminthuridae</taxon>
        <taxon>Allacma</taxon>
    </lineage>
</organism>
<protein>
    <recommendedName>
        <fullName evidence="3">DDE Tnp4 domain-containing protein</fullName>
    </recommendedName>
</protein>
<evidence type="ECO:0000259" key="3">
    <source>
        <dbReference type="Pfam" id="PF13359"/>
    </source>
</evidence>
<name>A0A8J2KCH9_9HEXA</name>
<comment type="caution">
    <text evidence="4">The sequence shown here is derived from an EMBL/GenBank/DDBJ whole genome shotgun (WGS) entry which is preliminary data.</text>
</comment>
<gene>
    <name evidence="4" type="ORF">AFUS01_LOCUS22230</name>
</gene>
<dbReference type="Pfam" id="PF13359">
    <property type="entry name" value="DDE_Tnp_4"/>
    <property type="match status" value="1"/>
</dbReference>
<feature type="domain" description="DDE Tnp4" evidence="3">
    <location>
        <begin position="47"/>
        <end position="194"/>
    </location>
</feature>
<accession>A0A8J2KCH9</accession>
<keyword evidence="2" id="KW-0479">Metal-binding</keyword>
<dbReference type="AlphaFoldDB" id="A0A8J2KCH9"/>
<evidence type="ECO:0000313" key="4">
    <source>
        <dbReference type="EMBL" id="CAG7733807.1"/>
    </source>
</evidence>
<dbReference type="OrthoDB" id="5978526at2759"/>
<sequence>MLDWIFNNFSNRIRSLNQPWLTKEKLAQYAEACSYSGSLYPNIVGFIDGTCRPICRPKKQQELYYSGYYKEHLVKYQGLMLPNGLLARVDGPYIGKRHDSAIIHSSKIISEMEEIFVNADGTWFSLYGDSGYANQKFVKVGFKNRAKLSDAQKKFNTDMSALRVSVEYGFGKIIQLFAFLDFKKNQKLLMQDIKKQYIVGGILANCHTCLNGSQVSRYFSCNPPTLEEYLQ</sequence>
<dbReference type="Proteomes" id="UP000708208">
    <property type="component" value="Unassembled WGS sequence"/>
</dbReference>
<dbReference type="EMBL" id="CAJVCH010256587">
    <property type="protein sequence ID" value="CAG7733807.1"/>
    <property type="molecule type" value="Genomic_DNA"/>
</dbReference>
<evidence type="ECO:0000256" key="2">
    <source>
        <dbReference type="ARBA" id="ARBA00022723"/>
    </source>
</evidence>
<dbReference type="InterPro" id="IPR027806">
    <property type="entry name" value="HARBI1_dom"/>
</dbReference>
<comment type="cofactor">
    <cofactor evidence="1">
        <name>a divalent metal cation</name>
        <dbReference type="ChEBI" id="CHEBI:60240"/>
    </cofactor>
</comment>
<dbReference type="GO" id="GO:0046872">
    <property type="term" value="F:metal ion binding"/>
    <property type="evidence" value="ECO:0007669"/>
    <property type="project" value="UniProtKB-KW"/>
</dbReference>
<reference evidence="4" key="1">
    <citation type="submission" date="2021-06" db="EMBL/GenBank/DDBJ databases">
        <authorList>
            <person name="Hodson N. C."/>
            <person name="Mongue J. A."/>
            <person name="Jaron S. K."/>
        </authorList>
    </citation>
    <scope>NUCLEOTIDE SEQUENCE</scope>
</reference>
<evidence type="ECO:0000256" key="1">
    <source>
        <dbReference type="ARBA" id="ARBA00001968"/>
    </source>
</evidence>
<keyword evidence="5" id="KW-1185">Reference proteome</keyword>
<proteinExistence type="predicted"/>